<accession>A0AAD7AJ91</accession>
<name>A0AAD7AJ91_9AGAR</name>
<proteinExistence type="predicted"/>
<evidence type="ECO:0000313" key="1">
    <source>
        <dbReference type="EMBL" id="KAJ7360716.1"/>
    </source>
</evidence>
<dbReference type="EMBL" id="JARIHO010000005">
    <property type="protein sequence ID" value="KAJ7360716.1"/>
    <property type="molecule type" value="Genomic_DNA"/>
</dbReference>
<sequence>MPRSLAVPSRADRAVFPVKYFLPRYGFPETIRLTGAIIIPPALSSLMMRACFPPRSKRGSGNAALLDVKSFVTVVGGLHPALQRAASTANLVFFYSVAIHNASGAFVRVLGNSLADLYGPFNMQVACSIAGGTLIWVMLGMSISSLPLSSRLLHCTSPTPAFLLLSLSRSIRFPISSTIIDSSFLPSPRHKGGSLVAISFLCGVFPNAYLALAFACLASLAKGPEIGARTGVASALNSFSVLVSASIQDARAPHGQLSLNLPHRVRCGLPPRPSIHSLLVVIR</sequence>
<protein>
    <submittedName>
        <fullName evidence="1">Uncharacterized protein</fullName>
    </submittedName>
</protein>
<organism evidence="1 2">
    <name type="scientific">Mycena albidolilacea</name>
    <dbReference type="NCBI Taxonomy" id="1033008"/>
    <lineage>
        <taxon>Eukaryota</taxon>
        <taxon>Fungi</taxon>
        <taxon>Dikarya</taxon>
        <taxon>Basidiomycota</taxon>
        <taxon>Agaricomycotina</taxon>
        <taxon>Agaricomycetes</taxon>
        <taxon>Agaricomycetidae</taxon>
        <taxon>Agaricales</taxon>
        <taxon>Marasmiineae</taxon>
        <taxon>Mycenaceae</taxon>
        <taxon>Mycena</taxon>
    </lineage>
</organism>
<dbReference type="Proteomes" id="UP001218218">
    <property type="component" value="Unassembled WGS sequence"/>
</dbReference>
<keyword evidence="2" id="KW-1185">Reference proteome</keyword>
<comment type="caution">
    <text evidence="1">The sequence shown here is derived from an EMBL/GenBank/DDBJ whole genome shotgun (WGS) entry which is preliminary data.</text>
</comment>
<evidence type="ECO:0000313" key="2">
    <source>
        <dbReference type="Proteomes" id="UP001218218"/>
    </source>
</evidence>
<gene>
    <name evidence="1" type="ORF">DFH08DRAFT_951374</name>
</gene>
<dbReference type="AlphaFoldDB" id="A0AAD7AJ91"/>
<reference evidence="1" key="1">
    <citation type="submission" date="2023-03" db="EMBL/GenBank/DDBJ databases">
        <title>Massive genome expansion in bonnet fungi (Mycena s.s.) driven by repeated elements and novel gene families across ecological guilds.</title>
        <authorList>
            <consortium name="Lawrence Berkeley National Laboratory"/>
            <person name="Harder C.B."/>
            <person name="Miyauchi S."/>
            <person name="Viragh M."/>
            <person name="Kuo A."/>
            <person name="Thoen E."/>
            <person name="Andreopoulos B."/>
            <person name="Lu D."/>
            <person name="Skrede I."/>
            <person name="Drula E."/>
            <person name="Henrissat B."/>
            <person name="Morin E."/>
            <person name="Kohler A."/>
            <person name="Barry K."/>
            <person name="LaButti K."/>
            <person name="Morin E."/>
            <person name="Salamov A."/>
            <person name="Lipzen A."/>
            <person name="Mereny Z."/>
            <person name="Hegedus B."/>
            <person name="Baldrian P."/>
            <person name="Stursova M."/>
            <person name="Weitz H."/>
            <person name="Taylor A."/>
            <person name="Grigoriev I.V."/>
            <person name="Nagy L.G."/>
            <person name="Martin F."/>
            <person name="Kauserud H."/>
        </authorList>
    </citation>
    <scope>NUCLEOTIDE SEQUENCE</scope>
    <source>
        <strain evidence="1">CBHHK002</strain>
    </source>
</reference>